<protein>
    <submittedName>
        <fullName evidence="2">Uncharacterized protein</fullName>
    </submittedName>
</protein>
<feature type="transmembrane region" description="Helical" evidence="1">
    <location>
        <begin position="35"/>
        <end position="57"/>
    </location>
</feature>
<keyword evidence="1" id="KW-0472">Membrane</keyword>
<accession>A0A1W1WFC5</accession>
<evidence type="ECO:0000256" key="1">
    <source>
        <dbReference type="SAM" id="Phobius"/>
    </source>
</evidence>
<proteinExistence type="predicted"/>
<keyword evidence="1" id="KW-1133">Transmembrane helix</keyword>
<keyword evidence="1" id="KW-0812">Transmembrane</keyword>
<dbReference type="RefSeq" id="WP_020376019.1">
    <property type="nucleotide sequence ID" value="NZ_FWWY01000001.1"/>
</dbReference>
<gene>
    <name evidence="2" type="ORF">SAMN00768000_1963</name>
</gene>
<dbReference type="EMBL" id="FWWY01000001">
    <property type="protein sequence ID" value="SMC04994.1"/>
    <property type="molecule type" value="Genomic_DNA"/>
</dbReference>
<keyword evidence="3" id="KW-1185">Reference proteome</keyword>
<dbReference type="Proteomes" id="UP000192660">
    <property type="component" value="Unassembled WGS sequence"/>
</dbReference>
<dbReference type="OrthoDB" id="2086706at2"/>
<evidence type="ECO:0000313" key="2">
    <source>
        <dbReference type="EMBL" id="SMC04994.1"/>
    </source>
</evidence>
<sequence>MKRWLAIIRFTLGSVFGILGFGTISTAIFPFRAKIMGLGILFLVIGTFIALGTLSPLRKPKPPKSRQ</sequence>
<dbReference type="AlphaFoldDB" id="A0A1W1WFC5"/>
<organism evidence="2 3">
    <name type="scientific">Sulfobacillus thermosulfidooxidans (strain DSM 9293 / VKM B-1269 / AT-1)</name>
    <dbReference type="NCBI Taxonomy" id="929705"/>
    <lineage>
        <taxon>Bacteria</taxon>
        <taxon>Bacillati</taxon>
        <taxon>Bacillota</taxon>
        <taxon>Clostridia</taxon>
        <taxon>Eubacteriales</taxon>
        <taxon>Clostridiales Family XVII. Incertae Sedis</taxon>
        <taxon>Sulfobacillus</taxon>
    </lineage>
</organism>
<feature type="transmembrane region" description="Helical" evidence="1">
    <location>
        <begin position="7"/>
        <end position="29"/>
    </location>
</feature>
<name>A0A1W1WFC5_SULTA</name>
<evidence type="ECO:0000313" key="3">
    <source>
        <dbReference type="Proteomes" id="UP000192660"/>
    </source>
</evidence>
<reference evidence="3" key="1">
    <citation type="submission" date="2017-04" db="EMBL/GenBank/DDBJ databases">
        <authorList>
            <person name="Varghese N."/>
            <person name="Submissions S."/>
        </authorList>
    </citation>
    <scope>NUCLEOTIDE SEQUENCE [LARGE SCALE GENOMIC DNA]</scope>
    <source>
        <strain evidence="3">DSM 9293</strain>
    </source>
</reference>